<dbReference type="Proteomes" id="UP000244855">
    <property type="component" value="Unassembled WGS sequence"/>
</dbReference>
<proteinExistence type="predicted"/>
<accession>A0A2V1DQX5</accession>
<dbReference type="EMBL" id="KZ805386">
    <property type="protein sequence ID" value="PVH99743.1"/>
    <property type="molecule type" value="Genomic_DNA"/>
</dbReference>
<organism evidence="1 2">
    <name type="scientific">Periconia macrospinosa</name>
    <dbReference type="NCBI Taxonomy" id="97972"/>
    <lineage>
        <taxon>Eukaryota</taxon>
        <taxon>Fungi</taxon>
        <taxon>Dikarya</taxon>
        <taxon>Ascomycota</taxon>
        <taxon>Pezizomycotina</taxon>
        <taxon>Dothideomycetes</taxon>
        <taxon>Pleosporomycetidae</taxon>
        <taxon>Pleosporales</taxon>
        <taxon>Massarineae</taxon>
        <taxon>Periconiaceae</taxon>
        <taxon>Periconia</taxon>
    </lineage>
</organism>
<name>A0A2V1DQX5_9PLEO</name>
<keyword evidence="2" id="KW-1185">Reference proteome</keyword>
<reference evidence="1 2" key="1">
    <citation type="journal article" date="2018" name="Sci. Rep.">
        <title>Comparative genomics provides insights into the lifestyle and reveals functional heterogeneity of dark septate endophytic fungi.</title>
        <authorList>
            <person name="Knapp D.G."/>
            <person name="Nemeth J.B."/>
            <person name="Barry K."/>
            <person name="Hainaut M."/>
            <person name="Henrissat B."/>
            <person name="Johnson J."/>
            <person name="Kuo A."/>
            <person name="Lim J.H.P."/>
            <person name="Lipzen A."/>
            <person name="Nolan M."/>
            <person name="Ohm R.A."/>
            <person name="Tamas L."/>
            <person name="Grigoriev I.V."/>
            <person name="Spatafora J.W."/>
            <person name="Nagy L.G."/>
            <person name="Kovacs G.M."/>
        </authorList>
    </citation>
    <scope>NUCLEOTIDE SEQUENCE [LARGE SCALE GENOMIC DNA]</scope>
    <source>
        <strain evidence="1 2">DSE2036</strain>
    </source>
</reference>
<gene>
    <name evidence="1" type="ORF">DM02DRAFT_710580</name>
</gene>
<evidence type="ECO:0000313" key="1">
    <source>
        <dbReference type="EMBL" id="PVH99743.1"/>
    </source>
</evidence>
<evidence type="ECO:0000313" key="2">
    <source>
        <dbReference type="Proteomes" id="UP000244855"/>
    </source>
</evidence>
<protein>
    <submittedName>
        <fullName evidence="1">Uncharacterized protein</fullName>
    </submittedName>
</protein>
<sequence>MLLTKKLPLILKVKGTNAEKLTTNSITTSIEQLHVQVPKLLKAIDKQQAKRMTDMKSKMAYMNRRVEALTSYLERADQGMSKKLITAEASIKQSIEQTKSHTRSEIEAVVSDSIHNAIVDLLNQKDLRDAVSKTVEETLKPAVRPIKEEMHDYAREMCSDLATQTERANATAINEYKTQEE</sequence>
<dbReference type="AlphaFoldDB" id="A0A2V1DQX5"/>